<dbReference type="Pfam" id="PF01609">
    <property type="entry name" value="DDE_Tnp_1"/>
    <property type="match status" value="1"/>
</dbReference>
<evidence type="ECO:0000256" key="3">
    <source>
        <dbReference type="ARBA" id="ARBA00022578"/>
    </source>
</evidence>
<dbReference type="PANTHER" id="PTHR35604:SF2">
    <property type="entry name" value="TRANSPOSASE INSH FOR INSERTION SEQUENCE ELEMENT IS5A-RELATED"/>
    <property type="match status" value="1"/>
</dbReference>
<comment type="function">
    <text evidence="1">Involved in the transposition of the insertion sequence IS5.</text>
</comment>
<evidence type="ECO:0000313" key="8">
    <source>
        <dbReference type="EMBL" id="GAA4012492.1"/>
    </source>
</evidence>
<dbReference type="InterPro" id="IPR008490">
    <property type="entry name" value="Transposase_InsH_N"/>
</dbReference>
<feature type="domain" description="Transposase IS4-like" evidence="6">
    <location>
        <begin position="139"/>
        <end position="309"/>
    </location>
</feature>
<dbReference type="InterPro" id="IPR002559">
    <property type="entry name" value="Transposase_11"/>
</dbReference>
<dbReference type="EMBL" id="BAAAZE010000002">
    <property type="protein sequence ID" value="GAA4012492.1"/>
    <property type="molecule type" value="Genomic_DNA"/>
</dbReference>
<proteinExistence type="inferred from homology"/>
<feature type="domain" description="Transposase InsH N-terminal" evidence="7">
    <location>
        <begin position="15"/>
        <end position="112"/>
    </location>
</feature>
<protein>
    <submittedName>
        <fullName evidence="8">IS5 family transposase</fullName>
    </submittedName>
</protein>
<evidence type="ECO:0000256" key="2">
    <source>
        <dbReference type="ARBA" id="ARBA00010075"/>
    </source>
</evidence>
<comment type="similarity">
    <text evidence="2">Belongs to the transposase 11 family.</text>
</comment>
<evidence type="ECO:0000259" key="6">
    <source>
        <dbReference type="Pfam" id="PF01609"/>
    </source>
</evidence>
<evidence type="ECO:0000259" key="7">
    <source>
        <dbReference type="Pfam" id="PF05598"/>
    </source>
</evidence>
<reference evidence="9" key="1">
    <citation type="journal article" date="2019" name="Int. J. Syst. Evol. Microbiol.">
        <title>The Global Catalogue of Microorganisms (GCM) 10K type strain sequencing project: providing services to taxonomists for standard genome sequencing and annotation.</title>
        <authorList>
            <consortium name="The Broad Institute Genomics Platform"/>
            <consortium name="The Broad Institute Genome Sequencing Center for Infectious Disease"/>
            <person name="Wu L."/>
            <person name="Ma J."/>
        </authorList>
    </citation>
    <scope>NUCLEOTIDE SEQUENCE [LARGE SCALE GENOMIC DNA]</scope>
    <source>
        <strain evidence="9">JCM 16673</strain>
    </source>
</reference>
<dbReference type="PANTHER" id="PTHR35604">
    <property type="entry name" value="TRANSPOSASE INSH FOR INSERTION SEQUENCE ELEMENT IS5A-RELATED"/>
    <property type="match status" value="1"/>
</dbReference>
<evidence type="ECO:0000256" key="4">
    <source>
        <dbReference type="ARBA" id="ARBA00023125"/>
    </source>
</evidence>
<evidence type="ECO:0000256" key="5">
    <source>
        <dbReference type="ARBA" id="ARBA00023172"/>
    </source>
</evidence>
<comment type="caution">
    <text evidence="8">The sequence shown here is derived from an EMBL/GenBank/DDBJ whole genome shotgun (WGS) entry which is preliminary data.</text>
</comment>
<dbReference type="InterPro" id="IPR047959">
    <property type="entry name" value="Transpos_IS5"/>
</dbReference>
<evidence type="ECO:0000256" key="1">
    <source>
        <dbReference type="ARBA" id="ARBA00003544"/>
    </source>
</evidence>
<gene>
    <name evidence="8" type="ORF">GCM10022212_02700</name>
</gene>
<keyword evidence="3" id="KW-0815">Transposition</keyword>
<keyword evidence="9" id="KW-1185">Reference proteome</keyword>
<organism evidence="8 9">
    <name type="scientific">Actimicrobium antarcticum</name>
    <dbReference type="NCBI Taxonomy" id="1051899"/>
    <lineage>
        <taxon>Bacteria</taxon>
        <taxon>Pseudomonadati</taxon>
        <taxon>Pseudomonadota</taxon>
        <taxon>Betaproteobacteria</taxon>
        <taxon>Burkholderiales</taxon>
        <taxon>Oxalobacteraceae</taxon>
        <taxon>Actimicrobium</taxon>
    </lineage>
</organism>
<dbReference type="Proteomes" id="UP001501353">
    <property type="component" value="Unassembled WGS sequence"/>
</dbReference>
<evidence type="ECO:0000313" key="9">
    <source>
        <dbReference type="Proteomes" id="UP001501353"/>
    </source>
</evidence>
<dbReference type="Pfam" id="PF05598">
    <property type="entry name" value="DUF772"/>
    <property type="match status" value="1"/>
</dbReference>
<keyword evidence="4" id="KW-0238">DNA-binding</keyword>
<name>A0ABP7SJH7_9BURK</name>
<accession>A0ABP7SJH7</accession>
<sequence length="321" mass="35976">MAMKQTSFSSAEFAAKKRVTRREQFLADMEQVVPWAELEAVIAPVYPTGMRGRPPIGLSRMLRVYFIQQWYSLSDEAVEDAIYDSQAVRAFIGVDLARESAPDATTLLKFRRLLETNELTQRMFIAINATLTEKGLLMRSGTIVDATIINAPPSTKNAEHKRDADMHQTKKGNQWYFGMKAHIGVDAESGLVHSLTTTAANVADIVETAALLHGDEETVFADAGYTGVAKREEMNDVKVQWQIAATRGTIKKVNEKRPLRAILDELEHAKASIRANVEYPFHVIKNLFRHRKTRYKGLPKNTGHAFMLFGLGNHVIEKSSC</sequence>
<keyword evidence="5" id="KW-0233">DNA recombination</keyword>
<dbReference type="NCBIfam" id="NF033581">
    <property type="entry name" value="transpos_IS5_4"/>
    <property type="match status" value="1"/>
</dbReference>